<evidence type="ECO:0008006" key="7">
    <source>
        <dbReference type="Google" id="ProtNLM"/>
    </source>
</evidence>
<name>A0AAD5XQ54_9FUNG</name>
<feature type="compositionally biased region" description="Low complexity" evidence="1">
    <location>
        <begin position="74"/>
        <end position="89"/>
    </location>
</feature>
<feature type="region of interest" description="Disordered" evidence="1">
    <location>
        <begin position="37"/>
        <end position="201"/>
    </location>
</feature>
<dbReference type="PROSITE" id="PS51399">
    <property type="entry name" value="SEP"/>
    <property type="match status" value="1"/>
</dbReference>
<dbReference type="GO" id="GO:0007030">
    <property type="term" value="P:Golgi organization"/>
    <property type="evidence" value="ECO:0007669"/>
    <property type="project" value="TreeGrafter"/>
</dbReference>
<evidence type="ECO:0000259" key="2">
    <source>
        <dbReference type="PROSITE" id="PS50033"/>
    </source>
</evidence>
<dbReference type="GO" id="GO:0043161">
    <property type="term" value="P:proteasome-mediated ubiquitin-dependent protein catabolic process"/>
    <property type="evidence" value="ECO:0007669"/>
    <property type="project" value="TreeGrafter"/>
</dbReference>
<feature type="compositionally biased region" description="Polar residues" evidence="1">
    <location>
        <begin position="90"/>
        <end position="105"/>
    </location>
</feature>
<dbReference type="InterPro" id="IPR012989">
    <property type="entry name" value="SEP_domain"/>
</dbReference>
<dbReference type="Gene3D" id="1.10.8.10">
    <property type="entry name" value="DNA helicase RuvA subunit, C-terminal domain"/>
    <property type="match status" value="1"/>
</dbReference>
<dbReference type="InterPro" id="IPR029071">
    <property type="entry name" value="Ubiquitin-like_domsf"/>
</dbReference>
<dbReference type="SUPFAM" id="SSF54236">
    <property type="entry name" value="Ubiquitin-like"/>
    <property type="match status" value="1"/>
</dbReference>
<feature type="region of interest" description="Disordered" evidence="1">
    <location>
        <begin position="287"/>
        <end position="329"/>
    </location>
</feature>
<dbReference type="PANTHER" id="PTHR23333">
    <property type="entry name" value="UBX DOMAIN CONTAINING PROTEIN"/>
    <property type="match status" value="1"/>
</dbReference>
<dbReference type="Pfam" id="PF00789">
    <property type="entry name" value="UBX"/>
    <property type="match status" value="1"/>
</dbReference>
<dbReference type="FunFam" id="3.30.420.210:FF:000002">
    <property type="entry name" value="UBX domain-containing protein 1"/>
    <property type="match status" value="1"/>
</dbReference>
<protein>
    <recommendedName>
        <fullName evidence="7">SEP-domain-containing protein</fullName>
    </recommendedName>
</protein>
<organism evidence="5 6">
    <name type="scientific">Geranomyces variabilis</name>
    <dbReference type="NCBI Taxonomy" id="109894"/>
    <lineage>
        <taxon>Eukaryota</taxon>
        <taxon>Fungi</taxon>
        <taxon>Fungi incertae sedis</taxon>
        <taxon>Chytridiomycota</taxon>
        <taxon>Chytridiomycota incertae sedis</taxon>
        <taxon>Chytridiomycetes</taxon>
        <taxon>Spizellomycetales</taxon>
        <taxon>Powellomycetaceae</taxon>
        <taxon>Geranomyces</taxon>
    </lineage>
</organism>
<evidence type="ECO:0000313" key="6">
    <source>
        <dbReference type="Proteomes" id="UP001212152"/>
    </source>
</evidence>
<dbReference type="Proteomes" id="UP001212152">
    <property type="component" value="Unassembled WGS sequence"/>
</dbReference>
<dbReference type="Pfam" id="PF14555">
    <property type="entry name" value="UBA_4"/>
    <property type="match status" value="1"/>
</dbReference>
<dbReference type="GO" id="GO:0061025">
    <property type="term" value="P:membrane fusion"/>
    <property type="evidence" value="ECO:0007669"/>
    <property type="project" value="TreeGrafter"/>
</dbReference>
<dbReference type="EMBL" id="JADGJQ010000008">
    <property type="protein sequence ID" value="KAJ3182722.1"/>
    <property type="molecule type" value="Genomic_DNA"/>
</dbReference>
<dbReference type="Gene3D" id="3.10.20.90">
    <property type="entry name" value="Phosphatidylinositol 3-kinase Catalytic Subunit, Chain A, domain 1"/>
    <property type="match status" value="1"/>
</dbReference>
<feature type="compositionally biased region" description="Polar residues" evidence="1">
    <location>
        <begin position="50"/>
        <end position="60"/>
    </location>
</feature>
<dbReference type="Pfam" id="PF08059">
    <property type="entry name" value="SEP"/>
    <property type="match status" value="1"/>
</dbReference>
<dbReference type="CDD" id="cd14348">
    <property type="entry name" value="UBA_p47"/>
    <property type="match status" value="1"/>
</dbReference>
<dbReference type="GO" id="GO:0031468">
    <property type="term" value="P:nuclear membrane reassembly"/>
    <property type="evidence" value="ECO:0007669"/>
    <property type="project" value="TreeGrafter"/>
</dbReference>
<dbReference type="GO" id="GO:0005634">
    <property type="term" value="C:nucleus"/>
    <property type="evidence" value="ECO:0007669"/>
    <property type="project" value="TreeGrafter"/>
</dbReference>
<feature type="domain" description="SEP" evidence="4">
    <location>
        <begin position="203"/>
        <end position="268"/>
    </location>
</feature>
<evidence type="ECO:0000313" key="5">
    <source>
        <dbReference type="EMBL" id="KAJ3182722.1"/>
    </source>
</evidence>
<dbReference type="InterPro" id="IPR000626">
    <property type="entry name" value="Ubiquitin-like_dom"/>
</dbReference>
<sequence length="407" mass="42801">MSSKEDLVAQLSGLTGCTADEATAFLNDSNWDIQEAASRFLESAEGNGEAGSSQQESGPFQSAGPFVGRGPMQQGQPASGSSSSKKTPANNSRVKTFQETMSGQPSDSDESDSDDDHEKLYAGGEKSGIMMQGGPKNKKDPDDMVKAILEKAARAGPPPEVARPAAPRHFGGSGYRLGSEDEPATAGPSVPAVQGEVRAPTEPIERRLNFWRNGFTIDDGELRSYDAPESQEFLKAINSGRAPTTLLNVAYDQPVEVKVSRNLDQDYVPPARKPAAAFAGSGQRLGGIAAEQSSSSSSSATIPGAFPSSQSAAPPAPAAAAAPIDVDESQPSTSIQVRLADGSRLVIKVNHTHTVGDVRRYINGSRPDVAARRYVLQLSYPVKELADDSATVKDAGLVNAAIVQRYV</sequence>
<dbReference type="SUPFAM" id="SSF46934">
    <property type="entry name" value="UBA-like"/>
    <property type="match status" value="1"/>
</dbReference>
<evidence type="ECO:0000259" key="4">
    <source>
        <dbReference type="PROSITE" id="PS51399"/>
    </source>
</evidence>
<feature type="compositionally biased region" description="Basic and acidic residues" evidence="1">
    <location>
        <begin position="137"/>
        <end position="153"/>
    </location>
</feature>
<evidence type="ECO:0000256" key="1">
    <source>
        <dbReference type="SAM" id="MobiDB-lite"/>
    </source>
</evidence>
<dbReference type="InterPro" id="IPR001012">
    <property type="entry name" value="UBX_dom"/>
</dbReference>
<dbReference type="SMART" id="SM00553">
    <property type="entry name" value="SEP"/>
    <property type="match status" value="1"/>
</dbReference>
<reference evidence="5" key="1">
    <citation type="submission" date="2020-05" db="EMBL/GenBank/DDBJ databases">
        <title>Phylogenomic resolution of chytrid fungi.</title>
        <authorList>
            <person name="Stajich J.E."/>
            <person name="Amses K."/>
            <person name="Simmons R."/>
            <person name="Seto K."/>
            <person name="Myers J."/>
            <person name="Bonds A."/>
            <person name="Quandt C.A."/>
            <person name="Barry K."/>
            <person name="Liu P."/>
            <person name="Grigoriev I."/>
            <person name="Longcore J.E."/>
            <person name="James T.Y."/>
        </authorList>
    </citation>
    <scope>NUCLEOTIDE SEQUENCE</scope>
    <source>
        <strain evidence="5">JEL0379</strain>
    </source>
</reference>
<dbReference type="PROSITE" id="PS50053">
    <property type="entry name" value="UBIQUITIN_2"/>
    <property type="match status" value="1"/>
</dbReference>
<feature type="domain" description="UBX" evidence="2">
    <location>
        <begin position="328"/>
        <end position="405"/>
    </location>
</feature>
<proteinExistence type="predicted"/>
<dbReference type="GO" id="GO:0005829">
    <property type="term" value="C:cytosol"/>
    <property type="evidence" value="ECO:0007669"/>
    <property type="project" value="TreeGrafter"/>
</dbReference>
<dbReference type="CDD" id="cd01770">
    <property type="entry name" value="UBX_UBXN2"/>
    <property type="match status" value="1"/>
</dbReference>
<dbReference type="AlphaFoldDB" id="A0AAD5XQ54"/>
<accession>A0AAD5XQ54</accession>
<dbReference type="InterPro" id="IPR009060">
    <property type="entry name" value="UBA-like_sf"/>
</dbReference>
<dbReference type="Gene3D" id="3.30.420.210">
    <property type="entry name" value="SEP domain"/>
    <property type="match status" value="1"/>
</dbReference>
<dbReference type="PANTHER" id="PTHR23333:SF20">
    <property type="entry name" value="NSFL1 COFACTOR P47"/>
    <property type="match status" value="1"/>
</dbReference>
<dbReference type="PROSITE" id="PS51257">
    <property type="entry name" value="PROKAR_LIPOPROTEIN"/>
    <property type="match status" value="1"/>
</dbReference>
<evidence type="ECO:0000259" key="3">
    <source>
        <dbReference type="PROSITE" id="PS50053"/>
    </source>
</evidence>
<dbReference type="GO" id="GO:0000045">
    <property type="term" value="P:autophagosome assembly"/>
    <property type="evidence" value="ECO:0007669"/>
    <property type="project" value="TreeGrafter"/>
</dbReference>
<dbReference type="SMART" id="SM00166">
    <property type="entry name" value="UBX"/>
    <property type="match status" value="1"/>
</dbReference>
<gene>
    <name evidence="5" type="ORF">HDU87_008061</name>
</gene>
<dbReference type="GO" id="GO:0043130">
    <property type="term" value="F:ubiquitin binding"/>
    <property type="evidence" value="ECO:0007669"/>
    <property type="project" value="TreeGrafter"/>
</dbReference>
<keyword evidence="6" id="KW-1185">Reference proteome</keyword>
<dbReference type="InterPro" id="IPR036241">
    <property type="entry name" value="NSFL1C_SEP_dom_sf"/>
</dbReference>
<dbReference type="PROSITE" id="PS50033">
    <property type="entry name" value="UBX"/>
    <property type="match status" value="1"/>
</dbReference>
<comment type="caution">
    <text evidence="5">The sequence shown here is derived from an EMBL/GenBank/DDBJ whole genome shotgun (WGS) entry which is preliminary data.</text>
</comment>
<dbReference type="SUPFAM" id="SSF102848">
    <property type="entry name" value="NSFL1 (p97 ATPase) cofactor p47, SEP domain"/>
    <property type="match status" value="1"/>
</dbReference>
<feature type="domain" description="Ubiquitin-like" evidence="3">
    <location>
        <begin position="333"/>
        <end position="407"/>
    </location>
</feature>